<dbReference type="FunFam" id="3.40.630.10:FF:000018">
    <property type="entry name" value="Aminoacyl-histidine dipeptidase PepD"/>
    <property type="match status" value="1"/>
</dbReference>
<evidence type="ECO:0000256" key="11">
    <source>
        <dbReference type="ARBA" id="ARBA00044252"/>
    </source>
</evidence>
<dbReference type="SUPFAM" id="SSF53187">
    <property type="entry name" value="Zn-dependent exopeptidases"/>
    <property type="match status" value="1"/>
</dbReference>
<dbReference type="GO" id="GO:0006508">
    <property type="term" value="P:proteolysis"/>
    <property type="evidence" value="ECO:0007669"/>
    <property type="project" value="UniProtKB-KW"/>
</dbReference>
<evidence type="ECO:0000256" key="9">
    <source>
        <dbReference type="ARBA" id="ARBA00036421"/>
    </source>
</evidence>
<proteinExistence type="inferred from homology"/>
<dbReference type="CDD" id="cd03890">
    <property type="entry name" value="M20_pepD"/>
    <property type="match status" value="1"/>
</dbReference>
<evidence type="ECO:0000256" key="3">
    <source>
        <dbReference type="ARBA" id="ARBA00022670"/>
    </source>
</evidence>
<evidence type="ECO:0000256" key="2">
    <source>
        <dbReference type="ARBA" id="ARBA00001947"/>
    </source>
</evidence>
<dbReference type="EMBL" id="VULY01000018">
    <property type="protein sequence ID" value="MSR92924.1"/>
    <property type="molecule type" value="Genomic_DNA"/>
</dbReference>
<dbReference type="Pfam" id="PF01546">
    <property type="entry name" value="Peptidase_M20"/>
    <property type="match status" value="1"/>
</dbReference>
<evidence type="ECO:0000256" key="13">
    <source>
        <dbReference type="ARBA" id="ARBA00071271"/>
    </source>
</evidence>
<dbReference type="Gene3D" id="3.40.630.10">
    <property type="entry name" value="Zn peptidases"/>
    <property type="match status" value="2"/>
</dbReference>
<evidence type="ECO:0000256" key="12">
    <source>
        <dbReference type="ARBA" id="ARBA00061423"/>
    </source>
</evidence>
<name>A0A6N7URJ3_9FIRM</name>
<gene>
    <name evidence="18" type="ORF">FYJ34_01195</name>
</gene>
<comment type="similarity">
    <text evidence="12">Belongs to the peptidase M20C family.</text>
</comment>
<sequence>MGVLEELQPQKVFGFFEELCRIPHGTFDIQRISDHCVAFAKERGLEVVQDEAGNVIIRKPGTEGYENSAPVILQGHMDMVCEKRPESDHDFKKDPLQIYVEDGFVKAKDTTLGGDNGIAVAMAMAVLDSDDIAHPPLEVLITADEEVGMGGAKTVDLYQLKGSRLINIDSEEEGILTAGCAGGIQYEAEFPLTRTSENGVIVSVRIHGLCGGHSGMEIHKQRGNGHKMMGRFLRKAYLDTPFRLISIDGGSKDNVISMDVTAKVLVSETEAAQKITDLALQMKEIWDHEFMGEEPNLAVDASFLEGEAMAATFQETESVIQYLVLVPNGMIEYSRKLEGIVETSLNLGIVETKEASVRTAHLLRSSVESRKEQLKEELDQCVTASGGTPFVTSEYPAWQFQLHSELRDIMVASFRELYGKEPEVSMVHAGLECGIFVGNRPDLDCVSFGPDMFDVHSFQERLSIASTQRTWEYLKTILKNCR</sequence>
<evidence type="ECO:0000256" key="4">
    <source>
        <dbReference type="ARBA" id="ARBA00022723"/>
    </source>
</evidence>
<accession>A0A6N7URJ3</accession>
<reference evidence="18 19" key="1">
    <citation type="submission" date="2019-08" db="EMBL/GenBank/DDBJ databases">
        <title>In-depth cultivation of the pig gut microbiome towards novel bacterial diversity and tailored functional studies.</title>
        <authorList>
            <person name="Wylensek D."/>
            <person name="Hitch T.C.A."/>
            <person name="Clavel T."/>
        </authorList>
    </citation>
    <scope>NUCLEOTIDE SEQUENCE [LARGE SCALE GENOMIC DNA]</scope>
    <source>
        <strain evidence="18 19">68-1-5</strain>
    </source>
</reference>
<dbReference type="InterPro" id="IPR002933">
    <property type="entry name" value="Peptidase_M20"/>
</dbReference>
<dbReference type="PRINTS" id="PR00934">
    <property type="entry name" value="XHISDIPTASE"/>
</dbReference>
<evidence type="ECO:0000256" key="8">
    <source>
        <dbReference type="ARBA" id="ARBA00023285"/>
    </source>
</evidence>
<comment type="caution">
    <text evidence="18">The sequence shown here is derived from an EMBL/GenBank/DDBJ whole genome shotgun (WGS) entry which is preliminary data.</text>
</comment>
<dbReference type="PIRSF" id="PIRSF016599">
    <property type="entry name" value="Xaa-His_dipept"/>
    <property type="match status" value="1"/>
</dbReference>
<keyword evidence="3" id="KW-0645">Protease</keyword>
<dbReference type="FunFam" id="3.40.630.10:FF:000015">
    <property type="entry name" value="Aminoacyl-histidine dipeptidase PepD"/>
    <property type="match status" value="1"/>
</dbReference>
<keyword evidence="4" id="KW-0479">Metal-binding</keyword>
<keyword evidence="7" id="KW-0482">Metalloprotease</keyword>
<dbReference type="NCBIfam" id="TIGR01893">
    <property type="entry name" value="aa-his-dipept"/>
    <property type="match status" value="1"/>
</dbReference>
<evidence type="ECO:0000256" key="1">
    <source>
        <dbReference type="ARBA" id="ARBA00001941"/>
    </source>
</evidence>
<dbReference type="EC" id="3.4.13.18" evidence="10"/>
<keyword evidence="6" id="KW-0862">Zinc</keyword>
<dbReference type="GO" id="GO:0070573">
    <property type="term" value="F:metallodipeptidase activity"/>
    <property type="evidence" value="ECO:0007669"/>
    <property type="project" value="TreeGrafter"/>
</dbReference>
<keyword evidence="19" id="KW-1185">Reference proteome</keyword>
<protein>
    <recommendedName>
        <fullName evidence="13">Cytosol non-specific dipeptidase</fullName>
        <ecNumber evidence="10">3.4.13.18</ecNumber>
    </recommendedName>
    <alternativeName>
        <fullName evidence="16">Aminoacyl-histidine dipeptidase</fullName>
    </alternativeName>
    <alternativeName>
        <fullName evidence="15">Beta-alanyl-histidine dipeptidase</fullName>
    </alternativeName>
    <alternativeName>
        <fullName evidence="14">Carnosinase</fullName>
    </alternativeName>
    <alternativeName>
        <fullName evidence="11">Peptidase D</fullName>
    </alternativeName>
    <alternativeName>
        <fullName evidence="17">Xaa-His dipeptidase</fullName>
    </alternativeName>
</protein>
<keyword evidence="8" id="KW-0170">Cobalt</keyword>
<comment type="cofactor">
    <cofactor evidence="2">
        <name>Zn(2+)</name>
        <dbReference type="ChEBI" id="CHEBI:29105"/>
    </cofactor>
</comment>
<dbReference type="AlphaFoldDB" id="A0A6N7URJ3"/>
<dbReference type="PANTHER" id="PTHR43501">
    <property type="entry name" value="CYTOSOL NON-SPECIFIC DIPEPTIDASE"/>
    <property type="match status" value="1"/>
</dbReference>
<evidence type="ECO:0000256" key="17">
    <source>
        <dbReference type="ARBA" id="ARBA00078074"/>
    </source>
</evidence>
<dbReference type="GO" id="GO:0005829">
    <property type="term" value="C:cytosol"/>
    <property type="evidence" value="ECO:0007669"/>
    <property type="project" value="TreeGrafter"/>
</dbReference>
<evidence type="ECO:0000256" key="7">
    <source>
        <dbReference type="ARBA" id="ARBA00023049"/>
    </source>
</evidence>
<evidence type="ECO:0000256" key="15">
    <source>
        <dbReference type="ARBA" id="ARBA00076004"/>
    </source>
</evidence>
<evidence type="ECO:0000313" key="19">
    <source>
        <dbReference type="Proteomes" id="UP000434409"/>
    </source>
</evidence>
<evidence type="ECO:0000256" key="6">
    <source>
        <dbReference type="ARBA" id="ARBA00022833"/>
    </source>
</evidence>
<evidence type="ECO:0000256" key="10">
    <source>
        <dbReference type="ARBA" id="ARBA00038976"/>
    </source>
</evidence>
<evidence type="ECO:0000256" key="5">
    <source>
        <dbReference type="ARBA" id="ARBA00022801"/>
    </source>
</evidence>
<dbReference type="InterPro" id="IPR001160">
    <property type="entry name" value="Peptidase_M20C"/>
</dbReference>
<organism evidence="18 19">
    <name type="scientific">Suipraeoptans intestinalis</name>
    <dbReference type="NCBI Taxonomy" id="2606628"/>
    <lineage>
        <taxon>Bacteria</taxon>
        <taxon>Bacillati</taxon>
        <taxon>Bacillota</taxon>
        <taxon>Clostridia</taxon>
        <taxon>Lachnospirales</taxon>
        <taxon>Lachnospiraceae</taxon>
        <taxon>Suipraeoptans</taxon>
    </lineage>
</organism>
<dbReference type="PANTHER" id="PTHR43501:SF1">
    <property type="entry name" value="CYTOSOL NON-SPECIFIC DIPEPTIDASE"/>
    <property type="match status" value="1"/>
</dbReference>
<keyword evidence="5" id="KW-0378">Hydrolase</keyword>
<dbReference type="Proteomes" id="UP000434409">
    <property type="component" value="Unassembled WGS sequence"/>
</dbReference>
<comment type="catalytic activity">
    <reaction evidence="9">
        <text>Hydrolysis of dipeptides, preferentially hydrophobic dipeptides including prolyl amino acids.</text>
        <dbReference type="EC" id="3.4.13.18"/>
    </reaction>
</comment>
<evidence type="ECO:0000256" key="14">
    <source>
        <dbReference type="ARBA" id="ARBA00075285"/>
    </source>
</evidence>
<comment type="cofactor">
    <cofactor evidence="1">
        <name>Co(2+)</name>
        <dbReference type="ChEBI" id="CHEBI:48828"/>
    </cofactor>
</comment>
<dbReference type="GO" id="GO:0046872">
    <property type="term" value="F:metal ion binding"/>
    <property type="evidence" value="ECO:0007669"/>
    <property type="project" value="UniProtKB-KW"/>
</dbReference>
<dbReference type="RefSeq" id="WP_154475519.1">
    <property type="nucleotide sequence ID" value="NZ_VULY01000018.1"/>
</dbReference>
<evidence type="ECO:0000313" key="18">
    <source>
        <dbReference type="EMBL" id="MSR92924.1"/>
    </source>
</evidence>
<evidence type="ECO:0000256" key="16">
    <source>
        <dbReference type="ARBA" id="ARBA00077688"/>
    </source>
</evidence>